<reference evidence="1 2" key="1">
    <citation type="journal article" date="2024" name="Insects">
        <title>An Improved Chromosome-Level Genome Assembly of the Firefly Pyrocoelia pectoralis.</title>
        <authorList>
            <person name="Fu X."/>
            <person name="Meyer-Rochow V.B."/>
            <person name="Ballantyne L."/>
            <person name="Zhu X."/>
        </authorList>
    </citation>
    <scope>NUCLEOTIDE SEQUENCE [LARGE SCALE GENOMIC DNA]</scope>
    <source>
        <strain evidence="1">XCY_ONT2</strain>
    </source>
</reference>
<dbReference type="Proteomes" id="UP001329430">
    <property type="component" value="Chromosome 8"/>
</dbReference>
<proteinExistence type="predicted"/>
<protein>
    <submittedName>
        <fullName evidence="1">Uncharacterized protein</fullName>
    </submittedName>
</protein>
<name>A0AAN7V6Q2_9COLE</name>
<gene>
    <name evidence="1" type="ORF">RI129_010819</name>
</gene>
<comment type="caution">
    <text evidence="1">The sequence shown here is derived from an EMBL/GenBank/DDBJ whole genome shotgun (WGS) entry which is preliminary data.</text>
</comment>
<accession>A0AAN7V6Q2</accession>
<sequence>MSNYCEKEQNDDAPLAEVPHSFVHQPSENHESYSIILINCPSNNNIDIFNEVACDNISDAVILDSNFTDSNLHIISELTCLNKNEKDIESNLTSRDADAVEDNLIEDFDNEKENINEIINLNNSTRKRKKRQNVDEKTWSKNQNKKLRENGEVYFGKKKINATWNYEIEKQQRQLRPACNCKASLKNKSLQCKSLSDTDRSEIFKIFWSEMTWEQRKVYINMLVKKENTKRERNRKEDHKSRREFSWTYFLKNSKQQTFRVCKTMFLNTLSIKERSVIEWKNSSIERFEQVHKPIKEKKETKMSGNEQNVNRKEVLQEFFRDLPKMESHYCRSRTSKLYLEPRWTSKSELYKLYKSYCENLKTRSLSTASLSYVFDELNLSLFKPKKDECDVCVSYRSKNISEEVYVFHEIKKNEAREAKAKDKSSANRVFCMDMQAVLLCPKSNTSALYFKMKLAIHNCTVFDMKMNKGYCFVWHEAVRGVTADNYASIICSFITEYVIKDLNESENIILYSDGCTSQNRNVTLSNALRNLSIHHKVIIEQKFLEKGHTQMEADHMHSLIERKLKNININVPAEYVNVFLKSRQNPSPFTVKYLTFDFFKNFNSLRFLTSIRPGRKIGDPTVTDLRALKYDKEGQLFYKIRHTDAYVLLEQRRNTRNNINKENSSDYNSLPNLYSKPPSIKKEKCEHLQKLKESIPQDFHSFYDNLTYH</sequence>
<dbReference type="PANTHER" id="PTHR10773">
    <property type="entry name" value="DNA-DIRECTED RNA POLYMERASES I, II, AND III SUBUNIT RPABC2"/>
    <property type="match status" value="1"/>
</dbReference>
<organism evidence="1 2">
    <name type="scientific">Pyrocoelia pectoralis</name>
    <dbReference type="NCBI Taxonomy" id="417401"/>
    <lineage>
        <taxon>Eukaryota</taxon>
        <taxon>Metazoa</taxon>
        <taxon>Ecdysozoa</taxon>
        <taxon>Arthropoda</taxon>
        <taxon>Hexapoda</taxon>
        <taxon>Insecta</taxon>
        <taxon>Pterygota</taxon>
        <taxon>Neoptera</taxon>
        <taxon>Endopterygota</taxon>
        <taxon>Coleoptera</taxon>
        <taxon>Polyphaga</taxon>
        <taxon>Elateriformia</taxon>
        <taxon>Elateroidea</taxon>
        <taxon>Lampyridae</taxon>
        <taxon>Lampyrinae</taxon>
        <taxon>Pyrocoelia</taxon>
    </lineage>
</organism>
<keyword evidence="2" id="KW-1185">Reference proteome</keyword>
<dbReference type="AlphaFoldDB" id="A0AAN7V6Q2"/>
<evidence type="ECO:0000313" key="1">
    <source>
        <dbReference type="EMBL" id="KAK5640008.1"/>
    </source>
</evidence>
<evidence type="ECO:0000313" key="2">
    <source>
        <dbReference type="Proteomes" id="UP001329430"/>
    </source>
</evidence>
<dbReference type="EMBL" id="JAVRBK010000008">
    <property type="protein sequence ID" value="KAK5640008.1"/>
    <property type="molecule type" value="Genomic_DNA"/>
</dbReference>
<dbReference type="PANTHER" id="PTHR10773:SF19">
    <property type="match status" value="1"/>
</dbReference>